<keyword evidence="6" id="KW-0238">DNA-binding</keyword>
<evidence type="ECO:0000256" key="2">
    <source>
        <dbReference type="ARBA" id="ARBA00022670"/>
    </source>
</evidence>
<evidence type="ECO:0000256" key="7">
    <source>
        <dbReference type="ARBA" id="ARBA00023239"/>
    </source>
</evidence>
<dbReference type="AlphaFoldDB" id="A0A7X8TJI6"/>
<gene>
    <name evidence="9" type="ORF">HGQ17_06580</name>
</gene>
<reference evidence="9 10" key="1">
    <citation type="submission" date="2020-04" db="EMBL/GenBank/DDBJ databases">
        <title>Nesterenkonia sp. nov., isolated from marine sediment.</title>
        <authorList>
            <person name="Zhang G."/>
        </authorList>
    </citation>
    <scope>NUCLEOTIDE SEQUENCE [LARGE SCALE GENOMIC DNA]</scope>
    <source>
        <strain evidence="9 10">MY13</strain>
    </source>
</reference>
<dbReference type="SUPFAM" id="SSF143081">
    <property type="entry name" value="BB1717-like"/>
    <property type="match status" value="1"/>
</dbReference>
<evidence type="ECO:0000256" key="3">
    <source>
        <dbReference type="ARBA" id="ARBA00022763"/>
    </source>
</evidence>
<accession>A0A7X8TJI6</accession>
<comment type="similarity">
    <text evidence="1 8">Belongs to the SOS response-associated peptidase family.</text>
</comment>
<dbReference type="GO" id="GO:0016829">
    <property type="term" value="F:lyase activity"/>
    <property type="evidence" value="ECO:0007669"/>
    <property type="project" value="UniProtKB-KW"/>
</dbReference>
<evidence type="ECO:0000256" key="8">
    <source>
        <dbReference type="RuleBase" id="RU364100"/>
    </source>
</evidence>
<dbReference type="GO" id="GO:0006508">
    <property type="term" value="P:proteolysis"/>
    <property type="evidence" value="ECO:0007669"/>
    <property type="project" value="UniProtKB-KW"/>
</dbReference>
<keyword evidence="7" id="KW-0456">Lyase</keyword>
<keyword evidence="2 8" id="KW-0645">Protease</keyword>
<proteinExistence type="inferred from homology"/>
<dbReference type="GO" id="GO:0106300">
    <property type="term" value="P:protein-DNA covalent cross-linking repair"/>
    <property type="evidence" value="ECO:0007669"/>
    <property type="project" value="InterPro"/>
</dbReference>
<dbReference type="PANTHER" id="PTHR13604:SF0">
    <property type="entry name" value="ABASIC SITE PROCESSING PROTEIN HMCES"/>
    <property type="match status" value="1"/>
</dbReference>
<dbReference type="InterPro" id="IPR003738">
    <property type="entry name" value="SRAP"/>
</dbReference>
<evidence type="ECO:0000256" key="1">
    <source>
        <dbReference type="ARBA" id="ARBA00008136"/>
    </source>
</evidence>
<dbReference type="Gene3D" id="3.90.1680.10">
    <property type="entry name" value="SOS response associated peptidase-like"/>
    <property type="match status" value="1"/>
</dbReference>
<keyword evidence="4 8" id="KW-0378">Hydrolase</keyword>
<evidence type="ECO:0000256" key="5">
    <source>
        <dbReference type="ARBA" id="ARBA00023124"/>
    </source>
</evidence>
<evidence type="ECO:0000256" key="6">
    <source>
        <dbReference type="ARBA" id="ARBA00023125"/>
    </source>
</evidence>
<evidence type="ECO:0000313" key="10">
    <source>
        <dbReference type="Proteomes" id="UP000523139"/>
    </source>
</evidence>
<dbReference type="EC" id="3.4.-.-" evidence="8"/>
<keyword evidence="5" id="KW-0190">Covalent protein-DNA linkage</keyword>
<dbReference type="EMBL" id="JABAHY010000004">
    <property type="protein sequence ID" value="NLS09675.1"/>
    <property type="molecule type" value="Genomic_DNA"/>
</dbReference>
<dbReference type="InterPro" id="IPR036590">
    <property type="entry name" value="SRAP-like"/>
</dbReference>
<dbReference type="Proteomes" id="UP000523139">
    <property type="component" value="Unassembled WGS sequence"/>
</dbReference>
<dbReference type="Pfam" id="PF02586">
    <property type="entry name" value="SRAP"/>
    <property type="match status" value="1"/>
</dbReference>
<dbReference type="GO" id="GO:0008233">
    <property type="term" value="F:peptidase activity"/>
    <property type="evidence" value="ECO:0007669"/>
    <property type="project" value="UniProtKB-KW"/>
</dbReference>
<evidence type="ECO:0000256" key="4">
    <source>
        <dbReference type="ARBA" id="ARBA00022801"/>
    </source>
</evidence>
<name>A0A7X8TJI6_9MICC</name>
<dbReference type="GO" id="GO:0003697">
    <property type="term" value="F:single-stranded DNA binding"/>
    <property type="evidence" value="ECO:0007669"/>
    <property type="project" value="InterPro"/>
</dbReference>
<keyword evidence="10" id="KW-1185">Reference proteome</keyword>
<keyword evidence="3" id="KW-0227">DNA damage</keyword>
<evidence type="ECO:0000313" key="9">
    <source>
        <dbReference type="EMBL" id="NLS09675.1"/>
    </source>
</evidence>
<dbReference type="PANTHER" id="PTHR13604">
    <property type="entry name" value="DC12-RELATED"/>
    <property type="match status" value="1"/>
</dbReference>
<organism evidence="9 10">
    <name type="scientific">Nesterenkonia sedimenti</name>
    <dbReference type="NCBI Taxonomy" id="1463632"/>
    <lineage>
        <taxon>Bacteria</taxon>
        <taxon>Bacillati</taxon>
        <taxon>Actinomycetota</taxon>
        <taxon>Actinomycetes</taxon>
        <taxon>Micrococcales</taxon>
        <taxon>Micrococcaceae</taxon>
        <taxon>Nesterenkonia</taxon>
    </lineage>
</organism>
<protein>
    <recommendedName>
        <fullName evidence="8">Abasic site processing protein</fullName>
        <ecNumber evidence="8">3.4.-.-</ecNumber>
    </recommendedName>
</protein>
<comment type="caution">
    <text evidence="9">The sequence shown here is derived from an EMBL/GenBank/DDBJ whole genome shotgun (WGS) entry which is preliminary data.</text>
</comment>
<sequence>MQSKIGSLLEDELEARLVDETPLRASWNIPPGARVPILLEQADDDGALERQIIAARWGLLKPWNKEQREAFQWRTHNAQAETAGQKRTWKGPLTSRRCAVPAEAYYEWEKITEKDKRPYAIRPADGSMILFAGLWETWKQPEDEQLIVTFTILTGAAPDENAGGVLGELGRIHHRMPLAMSSEMASEWMNPVKLSEDAAQELLKRVYAGAYEVARGWEVQEVSNAVNTVANDSPELLDPVEPEVLF</sequence>